<feature type="region of interest" description="Disordered" evidence="1">
    <location>
        <begin position="130"/>
        <end position="199"/>
    </location>
</feature>
<name>A0AAU9WBU0_9CNID</name>
<dbReference type="AlphaFoldDB" id="A0AAU9WBU0"/>
<dbReference type="PANTHER" id="PTHR33309:SF1">
    <property type="entry name" value="MYB_SANT-LIKE DNA-BINDING DOMAIN-CONTAINING PROTEIN"/>
    <property type="match status" value="1"/>
</dbReference>
<organism evidence="2 3">
    <name type="scientific">Pocillopora meandrina</name>
    <dbReference type="NCBI Taxonomy" id="46732"/>
    <lineage>
        <taxon>Eukaryota</taxon>
        <taxon>Metazoa</taxon>
        <taxon>Cnidaria</taxon>
        <taxon>Anthozoa</taxon>
        <taxon>Hexacorallia</taxon>
        <taxon>Scleractinia</taxon>
        <taxon>Astrocoeniina</taxon>
        <taxon>Pocilloporidae</taxon>
        <taxon>Pocillopora</taxon>
    </lineage>
</organism>
<sequence length="273" mass="32050">RILERFASYFSRTPSQSSHSMAAEKKASNSMYWTKAHDTLLCREVLALEPYNHKKGSNEAGKIWTDIAQSLKNCQQLKFKQNLSQRAVRQRFSLLQTRYKGKEREETRASGISPEQDELDVLLEEITEREKAAEENREDVNRKKENDKVTAEEMRKQAIERMSQTKKRKNQEDNGGDMKDRRKRRSGNDAVDFLKEKSEREMALREKEIEMKKNEQQDKANHFQVMVNQQQTLLQAMQQQQAQQQQQGQNLHMIMAQQNQAIMALLEKVIPKH</sequence>
<reference evidence="2 3" key="1">
    <citation type="submission" date="2022-05" db="EMBL/GenBank/DDBJ databases">
        <authorList>
            <consortium name="Genoscope - CEA"/>
            <person name="William W."/>
        </authorList>
    </citation>
    <scope>NUCLEOTIDE SEQUENCE [LARGE SCALE GENOMIC DNA]</scope>
</reference>
<proteinExistence type="predicted"/>
<protein>
    <submittedName>
        <fullName evidence="2">Uncharacterized protein</fullName>
    </submittedName>
</protein>
<dbReference type="Proteomes" id="UP001159428">
    <property type="component" value="Unassembled WGS sequence"/>
</dbReference>
<dbReference type="EMBL" id="CALNXJ010000009">
    <property type="protein sequence ID" value="CAH3104303.1"/>
    <property type="molecule type" value="Genomic_DNA"/>
</dbReference>
<gene>
    <name evidence="2" type="ORF">PMEA_00034642</name>
</gene>
<comment type="caution">
    <text evidence="2">The sequence shown here is derived from an EMBL/GenBank/DDBJ whole genome shotgun (WGS) entry which is preliminary data.</text>
</comment>
<evidence type="ECO:0000256" key="1">
    <source>
        <dbReference type="SAM" id="MobiDB-lite"/>
    </source>
</evidence>
<dbReference type="PANTHER" id="PTHR33309">
    <property type="entry name" value="KERATIN, ULTRA HIGH-SULFUR MATRIX PROTEIN-LIKE"/>
    <property type="match status" value="1"/>
</dbReference>
<accession>A0AAU9WBU0</accession>
<feature type="compositionally biased region" description="Basic and acidic residues" evidence="1">
    <location>
        <begin position="130"/>
        <end position="159"/>
    </location>
</feature>
<keyword evidence="3" id="KW-1185">Reference proteome</keyword>
<evidence type="ECO:0000313" key="3">
    <source>
        <dbReference type="Proteomes" id="UP001159428"/>
    </source>
</evidence>
<evidence type="ECO:0000313" key="2">
    <source>
        <dbReference type="EMBL" id="CAH3104303.1"/>
    </source>
</evidence>
<feature type="compositionally biased region" description="Basic and acidic residues" evidence="1">
    <location>
        <begin position="170"/>
        <end position="180"/>
    </location>
</feature>
<feature type="non-terminal residue" evidence="2">
    <location>
        <position position="1"/>
    </location>
</feature>